<dbReference type="AlphaFoldDB" id="A0AA38VWI8"/>
<organism evidence="3 4">
    <name type="scientific">Coniochaeta hoffmannii</name>
    <dbReference type="NCBI Taxonomy" id="91930"/>
    <lineage>
        <taxon>Eukaryota</taxon>
        <taxon>Fungi</taxon>
        <taxon>Dikarya</taxon>
        <taxon>Ascomycota</taxon>
        <taxon>Pezizomycotina</taxon>
        <taxon>Sordariomycetes</taxon>
        <taxon>Sordariomycetidae</taxon>
        <taxon>Coniochaetales</taxon>
        <taxon>Coniochaetaceae</taxon>
        <taxon>Coniochaeta</taxon>
    </lineage>
</organism>
<dbReference type="Proteomes" id="UP001174691">
    <property type="component" value="Unassembled WGS sequence"/>
</dbReference>
<evidence type="ECO:0000256" key="1">
    <source>
        <dbReference type="SAM" id="MobiDB-lite"/>
    </source>
</evidence>
<feature type="region of interest" description="Disordered" evidence="1">
    <location>
        <begin position="51"/>
        <end position="119"/>
    </location>
</feature>
<reference evidence="3" key="1">
    <citation type="submission" date="2022-07" db="EMBL/GenBank/DDBJ databases">
        <title>Fungi with potential for degradation of polypropylene.</title>
        <authorList>
            <person name="Gostincar C."/>
        </authorList>
    </citation>
    <scope>NUCLEOTIDE SEQUENCE</scope>
    <source>
        <strain evidence="3">EXF-13287</strain>
    </source>
</reference>
<keyword evidence="2" id="KW-0472">Membrane</keyword>
<dbReference type="EMBL" id="JANBVN010000069">
    <property type="protein sequence ID" value="KAJ9150588.1"/>
    <property type="molecule type" value="Genomic_DNA"/>
</dbReference>
<comment type="caution">
    <text evidence="3">The sequence shown here is derived from an EMBL/GenBank/DDBJ whole genome shotgun (WGS) entry which is preliminary data.</text>
</comment>
<name>A0AA38VWI8_9PEZI</name>
<evidence type="ECO:0000256" key="2">
    <source>
        <dbReference type="SAM" id="Phobius"/>
    </source>
</evidence>
<keyword evidence="2" id="KW-0812">Transmembrane</keyword>
<gene>
    <name evidence="3" type="ORF">NKR19_g5174</name>
</gene>
<keyword evidence="4" id="KW-1185">Reference proteome</keyword>
<feature type="compositionally biased region" description="Basic and acidic residues" evidence="1">
    <location>
        <begin position="63"/>
        <end position="97"/>
    </location>
</feature>
<accession>A0AA38VWI8</accession>
<protein>
    <submittedName>
        <fullName evidence="3">Uncharacterized protein</fullName>
    </submittedName>
</protein>
<sequence>MANLTIVLPCAVLGSICAAMLLFVWWWFPRAWNKGTKGDTEAIGMSMDAIVSGESDNDNLTPAERRREAGRRAREYLEAVDARNKARAEGREPEEPLPRYTPQGFGGGNTGARAPEYVA</sequence>
<evidence type="ECO:0000313" key="4">
    <source>
        <dbReference type="Proteomes" id="UP001174691"/>
    </source>
</evidence>
<keyword evidence="2" id="KW-1133">Transmembrane helix</keyword>
<feature type="transmembrane region" description="Helical" evidence="2">
    <location>
        <begin position="6"/>
        <end position="28"/>
    </location>
</feature>
<proteinExistence type="predicted"/>
<evidence type="ECO:0000313" key="3">
    <source>
        <dbReference type="EMBL" id="KAJ9150588.1"/>
    </source>
</evidence>